<evidence type="ECO:0000256" key="6">
    <source>
        <dbReference type="ARBA" id="ARBA00022989"/>
    </source>
</evidence>
<dbReference type="STRING" id="1835254.CL55_00005460"/>
<feature type="transmembrane region" description="Helical" evidence="8">
    <location>
        <begin position="298"/>
        <end position="316"/>
    </location>
</feature>
<evidence type="ECO:0000256" key="8">
    <source>
        <dbReference type="SAM" id="Phobius"/>
    </source>
</evidence>
<comment type="similarity">
    <text evidence="2">Belongs to the binding-protein-dependent transport system permease family. FecCD subfamily.</text>
</comment>
<dbReference type="Proteomes" id="UP000061135">
    <property type="component" value="Chromosome"/>
</dbReference>
<dbReference type="GO" id="GO:0005886">
    <property type="term" value="C:plasma membrane"/>
    <property type="evidence" value="ECO:0007669"/>
    <property type="project" value="UniProtKB-SubCell"/>
</dbReference>
<evidence type="ECO:0000256" key="7">
    <source>
        <dbReference type="ARBA" id="ARBA00023136"/>
    </source>
</evidence>
<gene>
    <name evidence="9" type="ORF">CL55_00005460</name>
</gene>
<feature type="transmembrane region" description="Helical" evidence="8">
    <location>
        <begin position="182"/>
        <end position="206"/>
    </location>
</feature>
<evidence type="ECO:0000256" key="5">
    <source>
        <dbReference type="ARBA" id="ARBA00022692"/>
    </source>
</evidence>
<sequence length="325" mass="33715">MQKNYFLGKLSGLLIFSAVLVLMGTLLGSTGASWNFIDADQTLVFDIRLPRSLGAYLAGALLGLAGGIAQSLFRNPLADPYLLGSASGALLGVGSILCFAYLGNSWLEIIGLNGGAFLGALIGVLASLILAGGYRGSLRLLLSGVVISVILGAANSMFTFIRPDLFQSIQSFMLGNTTLLSWSGVEIMAIALVLCLLVTLIISPTLDALSLGENTARTLGLPLDQLRLVLIGILALATGCAVAQTGLIAFVGLAAPHLVRKLAGGRQRVQLLFSCLGGGILLLSSDLIARTLFAPIEIPVGLVTAVLGGLYLLILLRRTSLGGRP</sequence>
<evidence type="ECO:0000313" key="10">
    <source>
        <dbReference type="Proteomes" id="UP000061135"/>
    </source>
</evidence>
<dbReference type="OrthoDB" id="9782305at2"/>
<evidence type="ECO:0000256" key="2">
    <source>
        <dbReference type="ARBA" id="ARBA00007935"/>
    </source>
</evidence>
<protein>
    <submittedName>
        <fullName evidence="9">ABC-type Fe3+-siderophore transport system, permease component</fullName>
    </submittedName>
</protein>
<evidence type="ECO:0000256" key="1">
    <source>
        <dbReference type="ARBA" id="ARBA00004651"/>
    </source>
</evidence>
<keyword evidence="6 8" id="KW-1133">Transmembrane helix</keyword>
<dbReference type="Pfam" id="PF01032">
    <property type="entry name" value="FecCD"/>
    <property type="match status" value="1"/>
</dbReference>
<dbReference type="SUPFAM" id="SSF81345">
    <property type="entry name" value="ABC transporter involved in vitamin B12 uptake, BtuC"/>
    <property type="match status" value="1"/>
</dbReference>
<evidence type="ECO:0000256" key="4">
    <source>
        <dbReference type="ARBA" id="ARBA00022475"/>
    </source>
</evidence>
<dbReference type="AlphaFoldDB" id="A0A0E3V010"/>
<dbReference type="CDD" id="cd06550">
    <property type="entry name" value="TM_ABC_iron-siderophores_like"/>
    <property type="match status" value="1"/>
</dbReference>
<keyword evidence="5 8" id="KW-0812">Transmembrane</keyword>
<keyword evidence="3" id="KW-0813">Transport</keyword>
<reference evidence="9 10" key="1">
    <citation type="submission" date="2014-03" db="EMBL/GenBank/DDBJ databases">
        <title>Genome of Polynucleobacter strain MWH-MoK4.</title>
        <authorList>
            <person name="Hahn M.W."/>
        </authorList>
    </citation>
    <scope>NUCLEOTIDE SEQUENCE [LARGE SCALE GENOMIC DNA]</scope>
    <source>
        <strain evidence="9 10">MWH-MoK4</strain>
    </source>
</reference>
<dbReference type="Gene3D" id="1.10.3470.10">
    <property type="entry name" value="ABC transporter involved in vitamin B12 uptake, BtuC"/>
    <property type="match status" value="1"/>
</dbReference>
<feature type="transmembrane region" description="Helical" evidence="8">
    <location>
        <begin position="49"/>
        <end position="69"/>
    </location>
</feature>
<dbReference type="InterPro" id="IPR037294">
    <property type="entry name" value="ABC_BtuC-like"/>
</dbReference>
<keyword evidence="4" id="KW-1003">Cell membrane</keyword>
<dbReference type="KEGG" id="pdq:CL55_00005460"/>
<dbReference type="GO" id="GO:0022857">
    <property type="term" value="F:transmembrane transporter activity"/>
    <property type="evidence" value="ECO:0007669"/>
    <property type="project" value="InterPro"/>
</dbReference>
<name>A0A0E3V010_9BURK</name>
<feature type="transmembrane region" description="Helical" evidence="8">
    <location>
        <begin position="114"/>
        <end position="134"/>
    </location>
</feature>
<dbReference type="PATRIC" id="fig|576611.7.peg.552"/>
<proteinExistence type="inferred from homology"/>
<feature type="transmembrane region" description="Helical" evidence="8">
    <location>
        <begin position="271"/>
        <end position="292"/>
    </location>
</feature>
<feature type="transmembrane region" description="Helical" evidence="8">
    <location>
        <begin position="81"/>
        <end position="102"/>
    </location>
</feature>
<dbReference type="HOGENOM" id="CLU_013016_0_1_4"/>
<comment type="subcellular location">
    <subcellularLocation>
        <location evidence="1">Cell membrane</location>
        <topology evidence="1">Multi-pass membrane protein</topology>
    </subcellularLocation>
</comment>
<dbReference type="InterPro" id="IPR000522">
    <property type="entry name" value="ABC_transptr_permease_BtuC"/>
</dbReference>
<feature type="transmembrane region" description="Helical" evidence="8">
    <location>
        <begin position="226"/>
        <end position="259"/>
    </location>
</feature>
<dbReference type="PANTHER" id="PTHR30472:SF25">
    <property type="entry name" value="ABC TRANSPORTER PERMEASE PROTEIN MJ0876-RELATED"/>
    <property type="match status" value="1"/>
</dbReference>
<feature type="transmembrane region" description="Helical" evidence="8">
    <location>
        <begin position="140"/>
        <end position="161"/>
    </location>
</feature>
<evidence type="ECO:0000256" key="3">
    <source>
        <dbReference type="ARBA" id="ARBA00022448"/>
    </source>
</evidence>
<evidence type="ECO:0000313" key="9">
    <source>
        <dbReference type="EMBL" id="AKD24879.1"/>
    </source>
</evidence>
<organism evidence="9 10">
    <name type="scientific">Polynucleobacter duraquae</name>
    <dbReference type="NCBI Taxonomy" id="1835254"/>
    <lineage>
        <taxon>Bacteria</taxon>
        <taxon>Pseudomonadati</taxon>
        <taxon>Pseudomonadota</taxon>
        <taxon>Betaproteobacteria</taxon>
        <taxon>Burkholderiales</taxon>
        <taxon>Burkholderiaceae</taxon>
        <taxon>Polynucleobacter</taxon>
    </lineage>
</organism>
<accession>A0A0E3V010</accession>
<dbReference type="EMBL" id="CP007501">
    <property type="protein sequence ID" value="AKD24879.1"/>
    <property type="molecule type" value="Genomic_DNA"/>
</dbReference>
<keyword evidence="10" id="KW-1185">Reference proteome</keyword>
<feature type="transmembrane region" description="Helical" evidence="8">
    <location>
        <begin position="12"/>
        <end position="37"/>
    </location>
</feature>
<dbReference type="PANTHER" id="PTHR30472">
    <property type="entry name" value="FERRIC ENTEROBACTIN TRANSPORT SYSTEM PERMEASE PROTEIN"/>
    <property type="match status" value="1"/>
</dbReference>
<keyword evidence="7 8" id="KW-0472">Membrane</keyword>